<protein>
    <submittedName>
        <fullName evidence="1">Uncharacterized protein</fullName>
    </submittedName>
</protein>
<dbReference type="AlphaFoldDB" id="A0AAW2TGB6"/>
<gene>
    <name evidence="1" type="ORF">Slati_4301500</name>
</gene>
<dbReference type="EMBL" id="JACGWN010000015">
    <property type="protein sequence ID" value="KAL0402716.1"/>
    <property type="molecule type" value="Genomic_DNA"/>
</dbReference>
<accession>A0AAW2TGB6</accession>
<organism evidence="1">
    <name type="scientific">Sesamum latifolium</name>
    <dbReference type="NCBI Taxonomy" id="2727402"/>
    <lineage>
        <taxon>Eukaryota</taxon>
        <taxon>Viridiplantae</taxon>
        <taxon>Streptophyta</taxon>
        <taxon>Embryophyta</taxon>
        <taxon>Tracheophyta</taxon>
        <taxon>Spermatophyta</taxon>
        <taxon>Magnoliopsida</taxon>
        <taxon>eudicotyledons</taxon>
        <taxon>Gunneridae</taxon>
        <taxon>Pentapetalae</taxon>
        <taxon>asterids</taxon>
        <taxon>lamiids</taxon>
        <taxon>Lamiales</taxon>
        <taxon>Pedaliaceae</taxon>
        <taxon>Sesamum</taxon>
    </lineage>
</organism>
<proteinExistence type="predicted"/>
<reference evidence="1" key="2">
    <citation type="journal article" date="2024" name="Plant">
        <title>Genomic evolution and insights into agronomic trait innovations of Sesamum species.</title>
        <authorList>
            <person name="Miao H."/>
            <person name="Wang L."/>
            <person name="Qu L."/>
            <person name="Liu H."/>
            <person name="Sun Y."/>
            <person name="Le M."/>
            <person name="Wang Q."/>
            <person name="Wei S."/>
            <person name="Zheng Y."/>
            <person name="Lin W."/>
            <person name="Duan Y."/>
            <person name="Cao H."/>
            <person name="Xiong S."/>
            <person name="Wang X."/>
            <person name="Wei L."/>
            <person name="Li C."/>
            <person name="Ma Q."/>
            <person name="Ju M."/>
            <person name="Zhao R."/>
            <person name="Li G."/>
            <person name="Mu C."/>
            <person name="Tian Q."/>
            <person name="Mei H."/>
            <person name="Zhang T."/>
            <person name="Gao T."/>
            <person name="Zhang H."/>
        </authorList>
    </citation>
    <scope>NUCLEOTIDE SEQUENCE</scope>
    <source>
        <strain evidence="1">KEN1</strain>
    </source>
</reference>
<dbReference type="Gene3D" id="3.40.50.150">
    <property type="entry name" value="Vaccinia Virus protein VP39"/>
    <property type="match status" value="1"/>
</dbReference>
<reference evidence="1" key="1">
    <citation type="submission" date="2020-06" db="EMBL/GenBank/DDBJ databases">
        <authorList>
            <person name="Li T."/>
            <person name="Hu X."/>
            <person name="Zhang T."/>
            <person name="Song X."/>
            <person name="Zhang H."/>
            <person name="Dai N."/>
            <person name="Sheng W."/>
            <person name="Hou X."/>
            <person name="Wei L."/>
        </authorList>
    </citation>
    <scope>NUCLEOTIDE SEQUENCE</scope>
    <source>
        <strain evidence="1">KEN1</strain>
        <tissue evidence="1">Leaf</tissue>
    </source>
</reference>
<name>A0AAW2TGB6_9LAMI</name>
<comment type="caution">
    <text evidence="1">The sequence shown here is derived from an EMBL/GenBank/DDBJ whole genome shotgun (WGS) entry which is preliminary data.</text>
</comment>
<sequence length="190" mass="21780">MAEGVFGVTQGRICFFLWRAGPVESLPQFPLPTHKALKKGVTLCMNLRYCMLAIQKYLHLLRWIILSSWHGQIQLQSADNHSRRGSQFRMRSGQVVSENFCAVRQCILRPSNVNNQGNLLTTFLGNLIEDMISESSKQSAFSDIVDELEGPNFDLNFRKLTIARQIYCTKQHQLCFISLLSEYYINTTPM</sequence>
<evidence type="ECO:0000313" key="1">
    <source>
        <dbReference type="EMBL" id="KAL0402716.1"/>
    </source>
</evidence>
<dbReference type="InterPro" id="IPR029063">
    <property type="entry name" value="SAM-dependent_MTases_sf"/>
</dbReference>